<gene>
    <name evidence="1" type="ORF">CONCODRAFT_73961</name>
</gene>
<accession>A0A137NTE6</accession>
<sequence>MDIKYNFEVNWIYVILLKDFLNYLELEVLKENILIIYLTPSYVITSRNKEDGWSIERGLSDFTYGLKNIKSFATSFQCINLSKAGYYLFSILNNMDKLVVLNLRLSAVPYSSFIKLGELLPNLKDVELFRVTFMKLSNDNYLHNSFNFPPNLRTLKAIKCNLFNIEILPTPRQFLFKESTQNSSLEEFLEVNPELKSLRITLFHSRIVSRLPFLTNLEFDTLCHFDNTTNIPSLENVKKLKINYLSSRHYENIKNLCLLCPNLEYSHFKIAADVYFQPCVDNFLTPTLSNLAKLKTLQLAILTNGEEYLDVRKISNIESLIIETKSCRISDCIFRCHSNLRNVVFKSKDGKISSQEFKDKFNGYRNWLFKFDNKTITGHKIV</sequence>
<protein>
    <recommendedName>
        <fullName evidence="3">RNI-like protein</fullName>
    </recommendedName>
</protein>
<dbReference type="AlphaFoldDB" id="A0A137NTE6"/>
<evidence type="ECO:0000313" key="2">
    <source>
        <dbReference type="Proteomes" id="UP000070444"/>
    </source>
</evidence>
<organism evidence="1 2">
    <name type="scientific">Conidiobolus coronatus (strain ATCC 28846 / CBS 209.66 / NRRL 28638)</name>
    <name type="common">Delacroixia coronata</name>
    <dbReference type="NCBI Taxonomy" id="796925"/>
    <lineage>
        <taxon>Eukaryota</taxon>
        <taxon>Fungi</taxon>
        <taxon>Fungi incertae sedis</taxon>
        <taxon>Zoopagomycota</taxon>
        <taxon>Entomophthoromycotina</taxon>
        <taxon>Entomophthoromycetes</taxon>
        <taxon>Entomophthorales</taxon>
        <taxon>Ancylistaceae</taxon>
        <taxon>Conidiobolus</taxon>
    </lineage>
</organism>
<reference evidence="1 2" key="1">
    <citation type="journal article" date="2015" name="Genome Biol. Evol.">
        <title>Phylogenomic analyses indicate that early fungi evolved digesting cell walls of algal ancestors of land plants.</title>
        <authorList>
            <person name="Chang Y."/>
            <person name="Wang S."/>
            <person name="Sekimoto S."/>
            <person name="Aerts A.L."/>
            <person name="Choi C."/>
            <person name="Clum A."/>
            <person name="LaButti K.M."/>
            <person name="Lindquist E.A."/>
            <person name="Yee Ngan C."/>
            <person name="Ohm R.A."/>
            <person name="Salamov A.A."/>
            <person name="Grigoriev I.V."/>
            <person name="Spatafora J.W."/>
            <person name="Berbee M.L."/>
        </authorList>
    </citation>
    <scope>NUCLEOTIDE SEQUENCE [LARGE SCALE GENOMIC DNA]</scope>
    <source>
        <strain evidence="1 2">NRRL 28638</strain>
    </source>
</reference>
<evidence type="ECO:0000313" key="1">
    <source>
        <dbReference type="EMBL" id="KXN66020.1"/>
    </source>
</evidence>
<proteinExistence type="predicted"/>
<evidence type="ECO:0008006" key="3">
    <source>
        <dbReference type="Google" id="ProtNLM"/>
    </source>
</evidence>
<keyword evidence="2" id="KW-1185">Reference proteome</keyword>
<name>A0A137NTE6_CONC2</name>
<dbReference type="Proteomes" id="UP000070444">
    <property type="component" value="Unassembled WGS sequence"/>
</dbReference>
<dbReference type="EMBL" id="KQ964779">
    <property type="protein sequence ID" value="KXN66020.1"/>
    <property type="molecule type" value="Genomic_DNA"/>
</dbReference>